<organism evidence="1 2">
    <name type="scientific">Panicum miliaceum</name>
    <name type="common">Proso millet</name>
    <name type="synonym">Broomcorn millet</name>
    <dbReference type="NCBI Taxonomy" id="4540"/>
    <lineage>
        <taxon>Eukaryota</taxon>
        <taxon>Viridiplantae</taxon>
        <taxon>Streptophyta</taxon>
        <taxon>Embryophyta</taxon>
        <taxon>Tracheophyta</taxon>
        <taxon>Spermatophyta</taxon>
        <taxon>Magnoliopsida</taxon>
        <taxon>Liliopsida</taxon>
        <taxon>Poales</taxon>
        <taxon>Poaceae</taxon>
        <taxon>PACMAD clade</taxon>
        <taxon>Panicoideae</taxon>
        <taxon>Panicodae</taxon>
        <taxon>Paniceae</taxon>
        <taxon>Panicinae</taxon>
        <taxon>Panicum</taxon>
        <taxon>Panicum sect. Panicum</taxon>
    </lineage>
</organism>
<protein>
    <submittedName>
        <fullName evidence="1">Uncharacterized protein</fullName>
    </submittedName>
</protein>
<evidence type="ECO:0000313" key="1">
    <source>
        <dbReference type="EMBL" id="RLN41738.1"/>
    </source>
</evidence>
<proteinExistence type="predicted"/>
<dbReference type="AlphaFoldDB" id="A0A3L6TRF5"/>
<comment type="caution">
    <text evidence="1">The sequence shown here is derived from an EMBL/GenBank/DDBJ whole genome shotgun (WGS) entry which is preliminary data.</text>
</comment>
<dbReference type="Proteomes" id="UP000275267">
    <property type="component" value="Unassembled WGS sequence"/>
</dbReference>
<dbReference type="EMBL" id="PQIB02000001">
    <property type="protein sequence ID" value="RLN41738.1"/>
    <property type="molecule type" value="Genomic_DNA"/>
</dbReference>
<evidence type="ECO:0000313" key="2">
    <source>
        <dbReference type="Proteomes" id="UP000275267"/>
    </source>
</evidence>
<name>A0A3L6TRF5_PANMI</name>
<accession>A0A3L6TRF5</accession>
<reference evidence="2" key="1">
    <citation type="journal article" date="2019" name="Nat. Commun.">
        <title>The genome of broomcorn millet.</title>
        <authorList>
            <person name="Zou C."/>
            <person name="Miki D."/>
            <person name="Li D."/>
            <person name="Tang Q."/>
            <person name="Xiao L."/>
            <person name="Rajput S."/>
            <person name="Deng P."/>
            <person name="Jia W."/>
            <person name="Huang R."/>
            <person name="Zhang M."/>
            <person name="Sun Y."/>
            <person name="Hu J."/>
            <person name="Fu X."/>
            <person name="Schnable P.S."/>
            <person name="Li F."/>
            <person name="Zhang H."/>
            <person name="Feng B."/>
            <person name="Zhu X."/>
            <person name="Liu R."/>
            <person name="Schnable J.C."/>
            <person name="Zhu J.-K."/>
            <person name="Zhang H."/>
        </authorList>
    </citation>
    <scope>NUCLEOTIDE SEQUENCE [LARGE SCALE GENOMIC DNA]</scope>
</reference>
<keyword evidence="2" id="KW-1185">Reference proteome</keyword>
<gene>
    <name evidence="1" type="ORF">C2845_PM01G17920</name>
</gene>
<sequence>MGVHHVYRVQPLLLRIFDTVILYKGRPMQLEKSDSAVGGQMHSARPYPLLHLSP</sequence>